<evidence type="ECO:0000313" key="8">
    <source>
        <dbReference type="Proteomes" id="UP001149165"/>
    </source>
</evidence>
<evidence type="ECO:0000256" key="3">
    <source>
        <dbReference type="ARBA" id="ARBA00023004"/>
    </source>
</evidence>
<comment type="catalytic activity">
    <reaction evidence="5">
        <text>L-tryptophan + O2 = N-formyl-L-kynurenine</text>
        <dbReference type="Rhea" id="RHEA:24536"/>
        <dbReference type="ChEBI" id="CHEBI:15379"/>
        <dbReference type="ChEBI" id="CHEBI:57912"/>
        <dbReference type="ChEBI" id="CHEBI:58629"/>
    </reaction>
</comment>
<evidence type="ECO:0000256" key="2">
    <source>
        <dbReference type="ARBA" id="ARBA00022723"/>
    </source>
</evidence>
<comment type="function">
    <text evidence="5">Produces N-formyl-kynurenine through the oxidation of tryptophan.</text>
</comment>
<evidence type="ECO:0000256" key="1">
    <source>
        <dbReference type="ARBA" id="ARBA00007119"/>
    </source>
</evidence>
<keyword evidence="2 4" id="KW-0479">Metal-binding</keyword>
<evidence type="ECO:0000256" key="4">
    <source>
        <dbReference type="PIRSR" id="PIRSR600898-1"/>
    </source>
</evidence>
<reference evidence="7" key="2">
    <citation type="journal article" date="2023" name="IMA Fungus">
        <title>Comparative genomic study of the Penicillium genus elucidates a diverse pangenome and 15 lateral gene transfer events.</title>
        <authorList>
            <person name="Petersen C."/>
            <person name="Sorensen T."/>
            <person name="Nielsen M.R."/>
            <person name="Sondergaard T.E."/>
            <person name="Sorensen J.L."/>
            <person name="Fitzpatrick D.A."/>
            <person name="Frisvad J.C."/>
            <person name="Nielsen K.L."/>
        </authorList>
    </citation>
    <scope>NUCLEOTIDE SEQUENCE</scope>
    <source>
        <strain evidence="7">IBT 30069</strain>
    </source>
</reference>
<proteinExistence type="inferred from homology"/>
<evidence type="ECO:0000256" key="6">
    <source>
        <dbReference type="SAM" id="MobiDB-lite"/>
    </source>
</evidence>
<dbReference type="GO" id="GO:0034354">
    <property type="term" value="P:'de novo' NAD+ biosynthetic process from L-tryptophan"/>
    <property type="evidence" value="ECO:0007669"/>
    <property type="project" value="TreeGrafter"/>
</dbReference>
<evidence type="ECO:0000256" key="5">
    <source>
        <dbReference type="RuleBase" id="RU369119"/>
    </source>
</evidence>
<gene>
    <name evidence="7" type="ORF">N7456_000685</name>
</gene>
<dbReference type="OrthoDB" id="540174at2759"/>
<dbReference type="SUPFAM" id="SSF140959">
    <property type="entry name" value="Indolic compounds 2,3-dioxygenase-like"/>
    <property type="match status" value="1"/>
</dbReference>
<comment type="caution">
    <text evidence="7">The sequence shown here is derived from an EMBL/GenBank/DDBJ whole genome shotgun (WGS) entry which is preliminary data.</text>
</comment>
<keyword evidence="5" id="KW-0560">Oxidoreductase</keyword>
<keyword evidence="3 4" id="KW-0408">Iron</keyword>
<dbReference type="AlphaFoldDB" id="A0A9W9GCL6"/>
<dbReference type="InterPro" id="IPR000898">
    <property type="entry name" value="Indolamine_dOase"/>
</dbReference>
<dbReference type="GO" id="GO:0020037">
    <property type="term" value="F:heme binding"/>
    <property type="evidence" value="ECO:0007669"/>
    <property type="project" value="UniProtKB-UniRule"/>
</dbReference>
<dbReference type="InterPro" id="IPR037217">
    <property type="entry name" value="Trp/Indoleamine_2_3_dOase-like"/>
</dbReference>
<dbReference type="EC" id="1.13.11.52" evidence="5"/>
<dbReference type="Pfam" id="PF01231">
    <property type="entry name" value="IDO"/>
    <property type="match status" value="1"/>
</dbReference>
<dbReference type="GO" id="GO:0005737">
    <property type="term" value="C:cytoplasm"/>
    <property type="evidence" value="ECO:0007669"/>
    <property type="project" value="TreeGrafter"/>
</dbReference>
<keyword evidence="4 5" id="KW-0349">Heme</keyword>
<keyword evidence="5" id="KW-0223">Dioxygenase</keyword>
<dbReference type="Proteomes" id="UP001149165">
    <property type="component" value="Unassembled WGS sequence"/>
</dbReference>
<accession>A0A9W9GCL6</accession>
<dbReference type="EMBL" id="JAPQKH010000001">
    <property type="protein sequence ID" value="KAJ5116337.1"/>
    <property type="molecule type" value="Genomic_DNA"/>
</dbReference>
<reference evidence="7" key="1">
    <citation type="submission" date="2022-11" db="EMBL/GenBank/DDBJ databases">
        <authorList>
            <person name="Petersen C."/>
        </authorList>
    </citation>
    <scope>NUCLEOTIDE SEQUENCE</scope>
    <source>
        <strain evidence="7">IBT 30069</strain>
    </source>
</reference>
<organism evidence="7 8">
    <name type="scientific">Penicillium angulare</name>
    <dbReference type="NCBI Taxonomy" id="116970"/>
    <lineage>
        <taxon>Eukaryota</taxon>
        <taxon>Fungi</taxon>
        <taxon>Dikarya</taxon>
        <taxon>Ascomycota</taxon>
        <taxon>Pezizomycotina</taxon>
        <taxon>Eurotiomycetes</taxon>
        <taxon>Eurotiomycetidae</taxon>
        <taxon>Eurotiales</taxon>
        <taxon>Aspergillaceae</taxon>
        <taxon>Penicillium</taxon>
    </lineage>
</organism>
<feature type="region of interest" description="Disordered" evidence="6">
    <location>
        <begin position="381"/>
        <end position="415"/>
    </location>
</feature>
<dbReference type="PANTHER" id="PTHR28657:SF5">
    <property type="entry name" value="INDOLEAMINE 2,3-DIOXYGENASE"/>
    <property type="match status" value="1"/>
</dbReference>
<dbReference type="GO" id="GO:0019441">
    <property type="term" value="P:L-tryptophan catabolic process to kynurenine"/>
    <property type="evidence" value="ECO:0007669"/>
    <property type="project" value="UniProtKB-UniRule"/>
</dbReference>
<evidence type="ECO:0000313" key="7">
    <source>
        <dbReference type="EMBL" id="KAJ5116337.1"/>
    </source>
</evidence>
<dbReference type="PROSITE" id="PS00876">
    <property type="entry name" value="IDO_1"/>
    <property type="match status" value="1"/>
</dbReference>
<keyword evidence="8" id="KW-1185">Reference proteome</keyword>
<protein>
    <recommendedName>
        <fullName evidence="5">Indoleamine 2,3-dioxygenase</fullName>
        <ecNumber evidence="5">1.13.11.52</ecNumber>
    </recommendedName>
</protein>
<comment type="similarity">
    <text evidence="1 5">Belongs to the indoleamine 2,3-dioxygenase family.</text>
</comment>
<dbReference type="GO" id="GO:0046872">
    <property type="term" value="F:metal ion binding"/>
    <property type="evidence" value="ECO:0007669"/>
    <property type="project" value="UniProtKB-UniRule"/>
</dbReference>
<name>A0A9W9GCL6_9EURO</name>
<sequence>MISFPSLEHYDVSPDYGFVSYEPSLTTLNPNYFQWEDTASEFQSLLRNKRLRQTIDRLPVLGTSNLVTEGEWRRAYVLLVFMLHGYVWEGELPREVIPPQLTIPLYEICQRLELPPIATFAGVCLWNFRLLDPSKSLKDLDNLACIQTFTGTADEKWFYLVSVAIEANGAPAIPLLLDTIKAGDTKNAGRILENLTKLSKLLESIISLLQTMHERVSPNVFYHELRPYLAGSKNMAEAGLPNGLVYNDGHTHSVRQLSGGSNAQSSLIQFLDIALGVEHSESPGDSKQSFSLQMRSYMPGPHRRFLEDVESIANLKDFVNGRKDDTSLVQAYNSCLGLMYEMREKHIQIVARFIITPAYKSKHEERAPLAQAEPARVNLANSNGLKESKARGTGGTSVIPLLQQTREETAKTAVS</sequence>
<dbReference type="GO" id="GO:0033754">
    <property type="term" value="F:indoleamine 2,3-dioxygenase activity"/>
    <property type="evidence" value="ECO:0007669"/>
    <property type="project" value="UniProtKB-EC"/>
</dbReference>
<feature type="compositionally biased region" description="Basic and acidic residues" evidence="6">
    <location>
        <begin position="405"/>
        <end position="415"/>
    </location>
</feature>
<feature type="binding site" description="proximal binding residue" evidence="4">
    <location>
        <position position="346"/>
    </location>
    <ligand>
        <name>heme b</name>
        <dbReference type="ChEBI" id="CHEBI:60344"/>
    </ligand>
    <ligandPart>
        <name>Fe</name>
        <dbReference type="ChEBI" id="CHEBI:18248"/>
    </ligandPart>
</feature>
<dbReference type="Gene3D" id="1.20.58.480">
    <property type="match status" value="1"/>
</dbReference>
<dbReference type="PANTHER" id="PTHR28657">
    <property type="entry name" value="INDOLEAMINE 2,3-DIOXYGENASE"/>
    <property type="match status" value="1"/>
</dbReference>